<sequence length="64" mass="7320">MKLKAKAIDLNDEWIEVDLLETDIRHAPDDGVTYFENISGCYDPVAVDRETIQIVQNGDENVRQ</sequence>
<proteinExistence type="predicted"/>
<evidence type="ECO:0000313" key="1">
    <source>
        <dbReference type="EMBL" id="MBA4495082.1"/>
    </source>
</evidence>
<protein>
    <submittedName>
        <fullName evidence="1">Uncharacterized protein</fullName>
    </submittedName>
</protein>
<organism evidence="1 2">
    <name type="scientific">Paenactinomyces guangxiensis</name>
    <dbReference type="NCBI Taxonomy" id="1490290"/>
    <lineage>
        <taxon>Bacteria</taxon>
        <taxon>Bacillati</taxon>
        <taxon>Bacillota</taxon>
        <taxon>Bacilli</taxon>
        <taxon>Bacillales</taxon>
        <taxon>Thermoactinomycetaceae</taxon>
        <taxon>Paenactinomyces</taxon>
    </lineage>
</organism>
<evidence type="ECO:0000313" key="2">
    <source>
        <dbReference type="Proteomes" id="UP000535491"/>
    </source>
</evidence>
<reference evidence="1 2" key="1">
    <citation type="submission" date="2020-07" db="EMBL/GenBank/DDBJ databases">
        <authorList>
            <person name="Feng H."/>
        </authorList>
    </citation>
    <scope>NUCLEOTIDE SEQUENCE [LARGE SCALE GENOMIC DNA]</scope>
    <source>
        <strain evidence="2">s-10</strain>
    </source>
</reference>
<name>A0A7W1WSA4_9BACL</name>
<gene>
    <name evidence="1" type="ORF">H1191_12265</name>
</gene>
<dbReference type="RefSeq" id="WP_181752326.1">
    <property type="nucleotide sequence ID" value="NZ_JACEIQ010000012.1"/>
</dbReference>
<keyword evidence="2" id="KW-1185">Reference proteome</keyword>
<dbReference type="AlphaFoldDB" id="A0A7W1WSA4"/>
<dbReference type="EMBL" id="JACEIQ010000012">
    <property type="protein sequence ID" value="MBA4495082.1"/>
    <property type="molecule type" value="Genomic_DNA"/>
</dbReference>
<dbReference type="Proteomes" id="UP000535491">
    <property type="component" value="Unassembled WGS sequence"/>
</dbReference>
<accession>A0A7W1WSA4</accession>
<comment type="caution">
    <text evidence="1">The sequence shown here is derived from an EMBL/GenBank/DDBJ whole genome shotgun (WGS) entry which is preliminary data.</text>
</comment>